<reference evidence="4 5" key="1">
    <citation type="journal article" date="2012" name="New Phytol.">
        <title>Insight into trade-off between wood decay and parasitism from the genome of a fungal forest pathogen.</title>
        <authorList>
            <person name="Olson A."/>
            <person name="Aerts A."/>
            <person name="Asiegbu F."/>
            <person name="Belbahri L."/>
            <person name="Bouzid O."/>
            <person name="Broberg A."/>
            <person name="Canback B."/>
            <person name="Coutinho P.M."/>
            <person name="Cullen D."/>
            <person name="Dalman K."/>
            <person name="Deflorio G."/>
            <person name="van Diepen L.T."/>
            <person name="Dunand C."/>
            <person name="Duplessis S."/>
            <person name="Durling M."/>
            <person name="Gonthier P."/>
            <person name="Grimwood J."/>
            <person name="Fossdal C.G."/>
            <person name="Hansson D."/>
            <person name="Henrissat B."/>
            <person name="Hietala A."/>
            <person name="Himmelstrand K."/>
            <person name="Hoffmeister D."/>
            <person name="Hogberg N."/>
            <person name="James T.Y."/>
            <person name="Karlsson M."/>
            <person name="Kohler A."/>
            <person name="Kues U."/>
            <person name="Lee Y.H."/>
            <person name="Lin Y.C."/>
            <person name="Lind M."/>
            <person name="Lindquist E."/>
            <person name="Lombard V."/>
            <person name="Lucas S."/>
            <person name="Lunden K."/>
            <person name="Morin E."/>
            <person name="Murat C."/>
            <person name="Park J."/>
            <person name="Raffaello T."/>
            <person name="Rouze P."/>
            <person name="Salamov A."/>
            <person name="Schmutz J."/>
            <person name="Solheim H."/>
            <person name="Stahlberg J."/>
            <person name="Velez H."/>
            <person name="de Vries R.P."/>
            <person name="Wiebenga A."/>
            <person name="Woodward S."/>
            <person name="Yakovlev I."/>
            <person name="Garbelotto M."/>
            <person name="Martin F."/>
            <person name="Grigoriev I.V."/>
            <person name="Stenlid J."/>
        </authorList>
    </citation>
    <scope>NUCLEOTIDE SEQUENCE [LARGE SCALE GENOMIC DNA]</scope>
    <source>
        <strain evidence="4 5">TC 32-1</strain>
    </source>
</reference>
<dbReference type="PANTHER" id="PTHR46423">
    <property type="entry name" value="RNA POLYMERASE II-ASSOCIATED PROTEIN 3"/>
    <property type="match status" value="1"/>
</dbReference>
<gene>
    <name evidence="4" type="ORF">HETIRDRAFT_314816</name>
</gene>
<dbReference type="eggNOG" id="KOG1124">
    <property type="taxonomic scope" value="Eukaryota"/>
</dbReference>
<keyword evidence="5" id="KW-1185">Reference proteome</keyword>
<dbReference type="Proteomes" id="UP000030671">
    <property type="component" value="Unassembled WGS sequence"/>
</dbReference>
<dbReference type="STRING" id="747525.W4KBB7"/>
<dbReference type="InterPro" id="IPR019734">
    <property type="entry name" value="TPR_rpt"/>
</dbReference>
<organism evidence="4 5">
    <name type="scientific">Heterobasidion irregulare (strain TC 32-1)</name>
    <dbReference type="NCBI Taxonomy" id="747525"/>
    <lineage>
        <taxon>Eukaryota</taxon>
        <taxon>Fungi</taxon>
        <taxon>Dikarya</taxon>
        <taxon>Basidiomycota</taxon>
        <taxon>Agaricomycotina</taxon>
        <taxon>Agaricomycetes</taxon>
        <taxon>Russulales</taxon>
        <taxon>Bondarzewiaceae</taxon>
        <taxon>Heterobasidion</taxon>
        <taxon>Heterobasidion annosum species complex</taxon>
    </lineage>
</organism>
<evidence type="ECO:0000256" key="1">
    <source>
        <dbReference type="ARBA" id="ARBA00022803"/>
    </source>
</evidence>
<dbReference type="AlphaFoldDB" id="W4KBB7"/>
<dbReference type="SUPFAM" id="SSF48452">
    <property type="entry name" value="TPR-like"/>
    <property type="match status" value="1"/>
</dbReference>
<dbReference type="OrthoDB" id="420195at2759"/>
<dbReference type="InParanoid" id="W4KBB7"/>
<feature type="compositionally biased region" description="Basic residues" evidence="3">
    <location>
        <begin position="25"/>
        <end position="43"/>
    </location>
</feature>
<evidence type="ECO:0000313" key="4">
    <source>
        <dbReference type="EMBL" id="ETW82655.1"/>
    </source>
</evidence>
<name>W4KBB7_HETIT</name>
<dbReference type="Gene3D" id="1.25.40.10">
    <property type="entry name" value="Tetratricopeptide repeat domain"/>
    <property type="match status" value="1"/>
</dbReference>
<dbReference type="KEGG" id="hir:HETIRDRAFT_314816"/>
<protein>
    <submittedName>
        <fullName evidence="4">Uncharacterized protein</fullName>
    </submittedName>
</protein>
<dbReference type="InterPro" id="IPR051966">
    <property type="entry name" value="RPAP3"/>
</dbReference>
<sequence>MPAKYSHVKKRAASARKANNAGHNQHAHSNPHSHAHIHSHRDHRPNPLIDKSISQAMSAVSELERCIARMLLLRYEQDIARLFSTRLFSVSLVHLPTLMMRCIGLCGPGWVAHNADSEDIKDFFRSAIGMDMRQAGERVATKSVLWSYTVLRHFALSNGVAICRKRGLHSLHLLPYFPALRAHLDALEAAPSPKFAKPTHLGPLTEGLEALEEACVLKYGSRIGAGGAWDASWRVKVRVGYERLVQTLWRVAHEFDVRGYGLVLREKLTSKWCECGCSTDHLGEVCERTVSEEELESGVRSGKQREWDGRGSGVYGWGTEEEEDIWELELDFGGGVERAGAGEAEMTVGELTEWRYIKAEREKELGNVAFKKGDYESAIQHYTSANEIEPEMPHYQLNLAAAHLKLNRWMEAEAACDKALSQHKSGKGYFRRARARKMQGHVDGAIKDLRGALHLQPNNPEALAELASLVPAPPLGQQGQMQASANGSREATSRPAGSAHLNYDHLHLPKPKPPKPLPFARGERDTRKLKFLPMPVSLEMPVDLASAEAFMAESSKGKVPASTQVRTESFSYPGWERYTVQRPE</sequence>
<dbReference type="EMBL" id="KI925457">
    <property type="protein sequence ID" value="ETW82655.1"/>
    <property type="molecule type" value="Genomic_DNA"/>
</dbReference>
<accession>W4KBB7</accession>
<evidence type="ECO:0000313" key="5">
    <source>
        <dbReference type="Proteomes" id="UP000030671"/>
    </source>
</evidence>
<dbReference type="SMART" id="SM00028">
    <property type="entry name" value="TPR"/>
    <property type="match status" value="3"/>
</dbReference>
<evidence type="ECO:0000256" key="3">
    <source>
        <dbReference type="SAM" id="MobiDB-lite"/>
    </source>
</evidence>
<keyword evidence="1 2" id="KW-0802">TPR repeat</keyword>
<dbReference type="PANTHER" id="PTHR46423:SF1">
    <property type="entry name" value="RNA POLYMERASE II-ASSOCIATED PROTEIN 3"/>
    <property type="match status" value="1"/>
</dbReference>
<feature type="compositionally biased region" description="Polar residues" evidence="3">
    <location>
        <begin position="477"/>
        <end position="490"/>
    </location>
</feature>
<dbReference type="GO" id="GO:0101031">
    <property type="term" value="C:protein folding chaperone complex"/>
    <property type="evidence" value="ECO:0007669"/>
    <property type="project" value="TreeGrafter"/>
</dbReference>
<dbReference type="Pfam" id="PF14559">
    <property type="entry name" value="TPR_19"/>
    <property type="match status" value="1"/>
</dbReference>
<feature type="compositionally biased region" description="Low complexity" evidence="3">
    <location>
        <begin position="15"/>
        <end position="24"/>
    </location>
</feature>
<dbReference type="PROSITE" id="PS50005">
    <property type="entry name" value="TPR"/>
    <property type="match status" value="1"/>
</dbReference>
<feature type="repeat" description="TPR" evidence="2">
    <location>
        <begin position="359"/>
        <end position="392"/>
    </location>
</feature>
<proteinExistence type="predicted"/>
<dbReference type="RefSeq" id="XP_009544995.1">
    <property type="nucleotide sequence ID" value="XM_009546700.1"/>
</dbReference>
<feature type="region of interest" description="Disordered" evidence="3">
    <location>
        <begin position="1"/>
        <end position="48"/>
    </location>
</feature>
<feature type="region of interest" description="Disordered" evidence="3">
    <location>
        <begin position="473"/>
        <end position="522"/>
    </location>
</feature>
<evidence type="ECO:0000256" key="2">
    <source>
        <dbReference type="PROSITE-ProRule" id="PRU00339"/>
    </source>
</evidence>
<dbReference type="InterPro" id="IPR011990">
    <property type="entry name" value="TPR-like_helical_dom_sf"/>
</dbReference>
<feature type="compositionally biased region" description="Basic residues" evidence="3">
    <location>
        <begin position="1"/>
        <end position="14"/>
    </location>
</feature>
<dbReference type="HOGENOM" id="CLU_451306_0_0_1"/>
<dbReference type="GeneID" id="20670161"/>